<reference evidence="1" key="2">
    <citation type="submission" date="2015-06" db="UniProtKB">
        <authorList>
            <consortium name="EnsemblMetazoa"/>
        </authorList>
    </citation>
    <scope>IDENTIFICATION</scope>
</reference>
<accession>T1K545</accession>
<protein>
    <submittedName>
        <fullName evidence="1">Uncharacterized protein</fullName>
    </submittedName>
</protein>
<dbReference type="EMBL" id="CAEY01001585">
    <property type="status" value="NOT_ANNOTATED_CDS"/>
    <property type="molecule type" value="Genomic_DNA"/>
</dbReference>
<organism evidence="1 2">
    <name type="scientific">Tetranychus urticae</name>
    <name type="common">Two-spotted spider mite</name>
    <dbReference type="NCBI Taxonomy" id="32264"/>
    <lineage>
        <taxon>Eukaryota</taxon>
        <taxon>Metazoa</taxon>
        <taxon>Ecdysozoa</taxon>
        <taxon>Arthropoda</taxon>
        <taxon>Chelicerata</taxon>
        <taxon>Arachnida</taxon>
        <taxon>Acari</taxon>
        <taxon>Acariformes</taxon>
        <taxon>Trombidiformes</taxon>
        <taxon>Prostigmata</taxon>
        <taxon>Eleutherengona</taxon>
        <taxon>Raphignathae</taxon>
        <taxon>Tetranychoidea</taxon>
        <taxon>Tetranychidae</taxon>
        <taxon>Tetranychus</taxon>
    </lineage>
</organism>
<dbReference type="Proteomes" id="UP000015104">
    <property type="component" value="Unassembled WGS sequence"/>
</dbReference>
<evidence type="ECO:0000313" key="1">
    <source>
        <dbReference type="EnsemblMetazoa" id="tetur05g04980.1"/>
    </source>
</evidence>
<sequence length="52" mass="6162">MINQNNVQSNKVPLDETLKILFLDIKMSNMLRTHKKKSLEAQKCHKSRPILW</sequence>
<proteinExistence type="predicted"/>
<dbReference type="HOGENOM" id="CLU_3089824_0_0_1"/>
<dbReference type="EnsemblMetazoa" id="tetur05g04980.1">
    <property type="protein sequence ID" value="tetur05g04980.1"/>
    <property type="gene ID" value="tetur05g04980"/>
</dbReference>
<dbReference type="AlphaFoldDB" id="T1K545"/>
<name>T1K545_TETUR</name>
<evidence type="ECO:0000313" key="2">
    <source>
        <dbReference type="Proteomes" id="UP000015104"/>
    </source>
</evidence>
<reference evidence="2" key="1">
    <citation type="submission" date="2011-08" db="EMBL/GenBank/DDBJ databases">
        <authorList>
            <person name="Rombauts S."/>
        </authorList>
    </citation>
    <scope>NUCLEOTIDE SEQUENCE</scope>
    <source>
        <strain evidence="2">London</strain>
    </source>
</reference>
<keyword evidence="2" id="KW-1185">Reference proteome</keyword>